<feature type="chain" id="PRO_5045221678" evidence="1">
    <location>
        <begin position="24"/>
        <end position="555"/>
    </location>
</feature>
<dbReference type="RefSeq" id="WP_377562166.1">
    <property type="nucleotide sequence ID" value="NZ_JBHTJZ010000005.1"/>
</dbReference>
<reference evidence="3" key="1">
    <citation type="journal article" date="2019" name="Int. J. Syst. Evol. Microbiol.">
        <title>The Global Catalogue of Microorganisms (GCM) 10K type strain sequencing project: providing services to taxonomists for standard genome sequencing and annotation.</title>
        <authorList>
            <consortium name="The Broad Institute Genomics Platform"/>
            <consortium name="The Broad Institute Genome Sequencing Center for Infectious Disease"/>
            <person name="Wu L."/>
            <person name="Ma J."/>
        </authorList>
    </citation>
    <scope>NUCLEOTIDE SEQUENCE [LARGE SCALE GENOMIC DNA]</scope>
    <source>
        <strain evidence="3">CCUG 59129</strain>
    </source>
</reference>
<evidence type="ECO:0000256" key="1">
    <source>
        <dbReference type="SAM" id="SignalP"/>
    </source>
</evidence>
<comment type="caution">
    <text evidence="2">The sequence shown here is derived from an EMBL/GenBank/DDBJ whole genome shotgun (WGS) entry which is preliminary data.</text>
</comment>
<gene>
    <name evidence="2" type="ORF">ACFQ2I_03280</name>
</gene>
<dbReference type="InterPro" id="IPR032329">
    <property type="entry name" value="DUF4855"/>
</dbReference>
<dbReference type="InterPro" id="IPR008979">
    <property type="entry name" value="Galactose-bd-like_sf"/>
</dbReference>
<dbReference type="Pfam" id="PF16147">
    <property type="entry name" value="DUF4855"/>
    <property type="match status" value="1"/>
</dbReference>
<dbReference type="Gene3D" id="2.60.120.260">
    <property type="entry name" value="Galactose-binding domain-like"/>
    <property type="match status" value="1"/>
</dbReference>
<organism evidence="2 3">
    <name type="scientific">Paenibacillus chungangensis</name>
    <dbReference type="NCBI Taxonomy" id="696535"/>
    <lineage>
        <taxon>Bacteria</taxon>
        <taxon>Bacillati</taxon>
        <taxon>Bacillota</taxon>
        <taxon>Bacilli</taxon>
        <taxon>Bacillales</taxon>
        <taxon>Paenibacillaceae</taxon>
        <taxon>Paenibacillus</taxon>
    </lineage>
</organism>
<dbReference type="Proteomes" id="UP001596989">
    <property type="component" value="Unassembled WGS sequence"/>
</dbReference>
<protein>
    <submittedName>
        <fullName evidence="2">DUF4855 domain-containing protein</fullName>
    </submittedName>
</protein>
<keyword evidence="1" id="KW-0732">Signal</keyword>
<evidence type="ECO:0000313" key="3">
    <source>
        <dbReference type="Proteomes" id="UP001596989"/>
    </source>
</evidence>
<sequence>MRKFSISLLAVVILMAGVTSTFANEQEEGAQPASAAGPSNLALGKPYHINQPADPQYADNGNKLTDGIRGVTAYEDEAWVGFYKGNNRDVVIDLGTNASIATIKANFLQATSGGIQYPNVVSISVSNNGDSWDLLRHEGAPAAFWLANPPLYEYVWDGTEHGVPGGNKHTAMAYARYVKISFTTNVWVFLDEIEVLGYDGKVKGAKKAIAPKPEYLKPSKLATDDISDMVLLYNGHYGAGLGDWTKEEIIPYLSYVDEHGKPQDWMFDGVLYLGLSSPAGRAFEMSFHGSTFEDWQWYLNKTFAENGDMDQLNEAVQEVSQQLGKEQVPFKVVLMIPYPAEPQDNFGDVDGDGISENFNAAKVGAEASLANKKKAVEWYIDEALKRWQDKNYSHLTLSGLYWLNEEVAPDGTGDSQLIRFTSERVHDEQLKFYWIPRYRGYQFNTWQELGFDAVAYQPNHFFHDSDSSRIDDAAELAKTLGMGVEIEFDERINTDASYRQRLSDYLDGAKQHGYHHHTFRGYYQGNTALLDAARSDDPVVRDNYDKLYRFITNNK</sequence>
<dbReference type="EMBL" id="JBHTJZ010000005">
    <property type="protein sequence ID" value="MFD0958400.1"/>
    <property type="molecule type" value="Genomic_DNA"/>
</dbReference>
<accession>A0ABW3HLP4</accession>
<evidence type="ECO:0000313" key="2">
    <source>
        <dbReference type="EMBL" id="MFD0958400.1"/>
    </source>
</evidence>
<keyword evidence="3" id="KW-1185">Reference proteome</keyword>
<proteinExistence type="predicted"/>
<feature type="signal peptide" evidence="1">
    <location>
        <begin position="1"/>
        <end position="23"/>
    </location>
</feature>
<dbReference type="SUPFAM" id="SSF49785">
    <property type="entry name" value="Galactose-binding domain-like"/>
    <property type="match status" value="1"/>
</dbReference>
<name>A0ABW3HLP4_9BACL</name>